<name>A0ABT0LGW0_9GAMM</name>
<dbReference type="Gene3D" id="2.40.10.10">
    <property type="entry name" value="Trypsin-like serine proteases"/>
    <property type="match status" value="1"/>
</dbReference>
<dbReference type="Pfam" id="PF00089">
    <property type="entry name" value="Trypsin"/>
    <property type="match status" value="1"/>
</dbReference>
<dbReference type="RefSeq" id="WP_248942344.1">
    <property type="nucleotide sequence ID" value="NZ_JAKIKS010000117.1"/>
</dbReference>
<keyword evidence="4" id="KW-1185">Reference proteome</keyword>
<keyword evidence="1" id="KW-1133">Transmembrane helix</keyword>
<dbReference type="PROSITE" id="PS00134">
    <property type="entry name" value="TRYPSIN_HIS"/>
    <property type="match status" value="1"/>
</dbReference>
<evidence type="ECO:0000256" key="1">
    <source>
        <dbReference type="SAM" id="Phobius"/>
    </source>
</evidence>
<dbReference type="GO" id="GO:0016787">
    <property type="term" value="F:hydrolase activity"/>
    <property type="evidence" value="ECO:0007669"/>
    <property type="project" value="UniProtKB-KW"/>
</dbReference>
<dbReference type="InterPro" id="IPR001254">
    <property type="entry name" value="Trypsin_dom"/>
</dbReference>
<feature type="transmembrane region" description="Helical" evidence="1">
    <location>
        <begin position="12"/>
        <end position="32"/>
    </location>
</feature>
<keyword evidence="1" id="KW-0812">Transmembrane</keyword>
<dbReference type="EMBL" id="JAKIKS010000117">
    <property type="protein sequence ID" value="MCL1126934.1"/>
    <property type="molecule type" value="Genomic_DNA"/>
</dbReference>
<dbReference type="InterPro" id="IPR018114">
    <property type="entry name" value="TRYPSIN_HIS"/>
</dbReference>
<sequence length="182" mass="20253">MKRVKFQVCCKLGLVGFFYVMSLIYTQFLYAVTIDDPIDGEDTSREAVLFTAKYPASAAVYISLCDDDDKTYACSGAMIGLNQVLTAAHCVVDLKVNYVYPAYDHVNKTAPFGSCKAQTVQYLPEARSNSEYLFTTVWADYALITLTDCSMSGDIGAFTGWFGLTDEIVESDSVELWAWFYA</sequence>
<feature type="domain" description="Peptidase S1" evidence="2">
    <location>
        <begin position="65"/>
        <end position="148"/>
    </location>
</feature>
<protein>
    <submittedName>
        <fullName evidence="3">Trypsin-like serine protease</fullName>
        <ecNumber evidence="3">3.4.21.-</ecNumber>
    </submittedName>
</protein>
<gene>
    <name evidence="3" type="ORF">L2764_21265</name>
</gene>
<reference evidence="3 4" key="1">
    <citation type="submission" date="2022-01" db="EMBL/GenBank/DDBJ databases">
        <title>Whole genome-based taxonomy of the Shewanellaceae.</title>
        <authorList>
            <person name="Martin-Rodriguez A.J."/>
        </authorList>
    </citation>
    <scope>NUCLEOTIDE SEQUENCE [LARGE SCALE GENOMIC DNA]</scope>
    <source>
        <strain evidence="3 4">DSM 17177</strain>
    </source>
</reference>
<dbReference type="EC" id="3.4.21.-" evidence="3"/>
<accession>A0ABT0LGW0</accession>
<evidence type="ECO:0000313" key="4">
    <source>
        <dbReference type="Proteomes" id="UP001203423"/>
    </source>
</evidence>
<dbReference type="InterPro" id="IPR043504">
    <property type="entry name" value="Peptidase_S1_PA_chymotrypsin"/>
</dbReference>
<keyword evidence="1" id="KW-0472">Membrane</keyword>
<evidence type="ECO:0000313" key="3">
    <source>
        <dbReference type="EMBL" id="MCL1126934.1"/>
    </source>
</evidence>
<organism evidence="3 4">
    <name type="scientific">Shewanella surugensis</name>
    <dbReference type="NCBI Taxonomy" id="212020"/>
    <lineage>
        <taxon>Bacteria</taxon>
        <taxon>Pseudomonadati</taxon>
        <taxon>Pseudomonadota</taxon>
        <taxon>Gammaproteobacteria</taxon>
        <taxon>Alteromonadales</taxon>
        <taxon>Shewanellaceae</taxon>
        <taxon>Shewanella</taxon>
    </lineage>
</organism>
<dbReference type="Proteomes" id="UP001203423">
    <property type="component" value="Unassembled WGS sequence"/>
</dbReference>
<dbReference type="InterPro" id="IPR009003">
    <property type="entry name" value="Peptidase_S1_PA"/>
</dbReference>
<dbReference type="SUPFAM" id="SSF50494">
    <property type="entry name" value="Trypsin-like serine proteases"/>
    <property type="match status" value="1"/>
</dbReference>
<comment type="caution">
    <text evidence="3">The sequence shown here is derived from an EMBL/GenBank/DDBJ whole genome shotgun (WGS) entry which is preliminary data.</text>
</comment>
<evidence type="ECO:0000259" key="2">
    <source>
        <dbReference type="Pfam" id="PF00089"/>
    </source>
</evidence>
<proteinExistence type="predicted"/>
<keyword evidence="3" id="KW-0378">Hydrolase</keyword>